<protein>
    <submittedName>
        <fullName evidence="4">Glycosyltransferase</fullName>
    </submittedName>
</protein>
<dbReference type="Gene3D" id="3.90.550.10">
    <property type="entry name" value="Spore Coat Polysaccharide Biosynthesis Protein SpsA, Chain A"/>
    <property type="match status" value="1"/>
</dbReference>
<evidence type="ECO:0000256" key="1">
    <source>
        <dbReference type="ARBA" id="ARBA00022676"/>
    </source>
</evidence>
<keyword evidence="2" id="KW-0808">Transferase</keyword>
<dbReference type="Proteomes" id="UP001431192">
    <property type="component" value="Unassembled WGS sequence"/>
</dbReference>
<keyword evidence="1" id="KW-0328">Glycosyltransferase</keyword>
<dbReference type="PANTHER" id="PTHR22916">
    <property type="entry name" value="GLYCOSYLTRANSFERASE"/>
    <property type="match status" value="1"/>
</dbReference>
<proteinExistence type="predicted"/>
<feature type="domain" description="Glycosyltransferase 2-like" evidence="3">
    <location>
        <begin position="6"/>
        <end position="170"/>
    </location>
</feature>
<evidence type="ECO:0000259" key="3">
    <source>
        <dbReference type="Pfam" id="PF00535"/>
    </source>
</evidence>
<accession>A0ABT2P6R7</accession>
<dbReference type="RefSeq" id="WP_261733385.1">
    <property type="nucleotide sequence ID" value="NZ_JAODOQ010000001.1"/>
</dbReference>
<dbReference type="EMBL" id="JAODOQ010000001">
    <property type="protein sequence ID" value="MCT8987055.1"/>
    <property type="molecule type" value="Genomic_DNA"/>
</dbReference>
<gene>
    <name evidence="4" type="ORF">N4T56_11975</name>
</gene>
<dbReference type="SUPFAM" id="SSF53448">
    <property type="entry name" value="Nucleotide-diphospho-sugar transferases"/>
    <property type="match status" value="1"/>
</dbReference>
<keyword evidence="5" id="KW-1185">Reference proteome</keyword>
<reference evidence="4" key="1">
    <citation type="submission" date="2022-09" db="EMBL/GenBank/DDBJ databases">
        <title>Shewanella sp. KJ10-1 sp.nov, isolated from marine algae.</title>
        <authorList>
            <person name="Butt M."/>
            <person name="Lee J.K."/>
            <person name="Kim J.M."/>
            <person name="Choi D.G."/>
        </authorList>
    </citation>
    <scope>NUCLEOTIDE SEQUENCE</scope>
    <source>
        <strain evidence="4">KJ10-1</strain>
    </source>
</reference>
<dbReference type="CDD" id="cd00761">
    <property type="entry name" value="Glyco_tranf_GTA_type"/>
    <property type="match status" value="1"/>
</dbReference>
<organism evidence="4 5">
    <name type="scientific">Shewanella phaeophyticola</name>
    <dbReference type="NCBI Taxonomy" id="2978345"/>
    <lineage>
        <taxon>Bacteria</taxon>
        <taxon>Pseudomonadati</taxon>
        <taxon>Pseudomonadota</taxon>
        <taxon>Gammaproteobacteria</taxon>
        <taxon>Alteromonadales</taxon>
        <taxon>Shewanellaceae</taxon>
        <taxon>Shewanella</taxon>
    </lineage>
</organism>
<evidence type="ECO:0000313" key="4">
    <source>
        <dbReference type="EMBL" id="MCT8987055.1"/>
    </source>
</evidence>
<dbReference type="InterPro" id="IPR029044">
    <property type="entry name" value="Nucleotide-diphossugar_trans"/>
</dbReference>
<comment type="caution">
    <text evidence="4">The sequence shown here is derived from an EMBL/GenBank/DDBJ whole genome shotgun (WGS) entry which is preliminary data.</text>
</comment>
<dbReference type="PANTHER" id="PTHR22916:SF51">
    <property type="entry name" value="GLYCOSYLTRANSFERASE EPSH-RELATED"/>
    <property type="match status" value="1"/>
</dbReference>
<name>A0ABT2P6R7_9GAMM</name>
<sequence length="313" mass="36549">MCFRYTIVVPHYNNFQGLLNLISSIPQRSDIEIIIVDDSSEYRILNQLKNLMLGYNKLSMSLYLNDSGVKGAGSARNIGLKNATGKYLLFCDSDDYFVNNAFDIIDSKINRDDFDIYYFKPTSKCLISGEKSDRHIPYSKLIDDYLMGKNQNIRYKFYVPWSKVYLREYIIKNKFKFDQVIASNDVMFSLLSASKARVLASNETFYCVTRGVGTLTVNFSRHILSSRLKVSLVESKYIHDNNINVEKDSIYSLVKKSRFKLSLLEFKLIMNSYNKGYVRLFPESYSEYLTNPRKLYHRLLNKKPSIKNKKYQE</sequence>
<evidence type="ECO:0000313" key="5">
    <source>
        <dbReference type="Proteomes" id="UP001431192"/>
    </source>
</evidence>
<dbReference type="InterPro" id="IPR001173">
    <property type="entry name" value="Glyco_trans_2-like"/>
</dbReference>
<evidence type="ECO:0000256" key="2">
    <source>
        <dbReference type="ARBA" id="ARBA00022679"/>
    </source>
</evidence>
<dbReference type="Pfam" id="PF00535">
    <property type="entry name" value="Glycos_transf_2"/>
    <property type="match status" value="1"/>
</dbReference>